<dbReference type="GO" id="GO:0017116">
    <property type="term" value="F:single-stranded DNA helicase activity"/>
    <property type="evidence" value="ECO:0007669"/>
    <property type="project" value="TreeGrafter"/>
</dbReference>
<comment type="function">
    <text evidence="1">DNA-dependent ATPase that plays important roles in cellular responses to stalled DNA replication processes.</text>
</comment>
<dbReference type="SUPFAM" id="SSF48019">
    <property type="entry name" value="post-AAA+ oligomerization domain-like"/>
    <property type="match status" value="1"/>
</dbReference>
<gene>
    <name evidence="7" type="ORF">EOT05_00025</name>
</gene>
<keyword evidence="8" id="KW-1185">Reference proteome</keyword>
<keyword evidence="4" id="KW-0547">Nucleotide-binding</keyword>
<reference evidence="7" key="1">
    <citation type="submission" date="2019-01" db="EMBL/GenBank/DDBJ databases">
        <title>Genomic signatures and co-occurrence patterns of the ultra-small Saccharimodia (Patescibacteria phylum) suggest a symbiotic lifestyle.</title>
        <authorList>
            <person name="Lemos L."/>
            <person name="Medeiros J."/>
            <person name="Andreote F."/>
            <person name="Fernandes G."/>
            <person name="Varani A."/>
            <person name="Oliveira G."/>
            <person name="Pylro V."/>
        </authorList>
    </citation>
    <scope>NUCLEOTIDE SEQUENCE [LARGE SCALE GENOMIC DNA]</scope>
    <source>
        <strain evidence="7">AMD02</strain>
    </source>
</reference>
<dbReference type="Pfam" id="PF12002">
    <property type="entry name" value="MgsA_C"/>
    <property type="match status" value="1"/>
</dbReference>
<evidence type="ECO:0000259" key="6">
    <source>
        <dbReference type="SMART" id="SM00382"/>
    </source>
</evidence>
<dbReference type="InterPro" id="IPR027417">
    <property type="entry name" value="P-loop_NTPase"/>
</dbReference>
<accession>A0A4Q0AGG0</accession>
<dbReference type="CDD" id="cd00009">
    <property type="entry name" value="AAA"/>
    <property type="match status" value="1"/>
</dbReference>
<dbReference type="GO" id="GO:0009378">
    <property type="term" value="F:four-way junction helicase activity"/>
    <property type="evidence" value="ECO:0007669"/>
    <property type="project" value="InterPro"/>
</dbReference>
<dbReference type="PANTHER" id="PTHR13779:SF7">
    <property type="entry name" value="ATPASE WRNIP1"/>
    <property type="match status" value="1"/>
</dbReference>
<evidence type="ECO:0000256" key="5">
    <source>
        <dbReference type="ARBA" id="ARBA00022840"/>
    </source>
</evidence>
<dbReference type="InterPro" id="IPR003593">
    <property type="entry name" value="AAA+_ATPase"/>
</dbReference>
<dbReference type="InterPro" id="IPR008921">
    <property type="entry name" value="DNA_pol3_clamp-load_cplx_C"/>
</dbReference>
<dbReference type="InterPro" id="IPR008824">
    <property type="entry name" value="RuvB-like_N"/>
</dbReference>
<dbReference type="GO" id="GO:0006310">
    <property type="term" value="P:DNA recombination"/>
    <property type="evidence" value="ECO:0007669"/>
    <property type="project" value="InterPro"/>
</dbReference>
<dbReference type="PANTHER" id="PTHR13779">
    <property type="entry name" value="WERNER HELICASE-INTERACTING PROTEIN 1 FAMILY MEMBER"/>
    <property type="match status" value="1"/>
</dbReference>
<dbReference type="Gene3D" id="3.40.50.300">
    <property type="entry name" value="P-loop containing nucleotide triphosphate hydrolases"/>
    <property type="match status" value="1"/>
</dbReference>
<dbReference type="FunFam" id="1.20.272.10:FF:000001">
    <property type="entry name" value="Putative AAA family ATPase"/>
    <property type="match status" value="1"/>
</dbReference>
<dbReference type="GO" id="GO:0005524">
    <property type="term" value="F:ATP binding"/>
    <property type="evidence" value="ECO:0007669"/>
    <property type="project" value="UniProtKB-KW"/>
</dbReference>
<comment type="caution">
    <text evidence="7">The sequence shown here is derived from an EMBL/GenBank/DDBJ whole genome shotgun (WGS) entry which is preliminary data.</text>
</comment>
<dbReference type="GO" id="GO:0006261">
    <property type="term" value="P:DNA-templated DNA replication"/>
    <property type="evidence" value="ECO:0007669"/>
    <property type="project" value="TreeGrafter"/>
</dbReference>
<proteinExistence type="inferred from homology"/>
<keyword evidence="5" id="KW-0067">ATP-binding</keyword>
<protein>
    <submittedName>
        <fullName evidence="7">Replication-associated recombination protein A</fullName>
    </submittedName>
</protein>
<dbReference type="InterPro" id="IPR021886">
    <property type="entry name" value="MgsA_C"/>
</dbReference>
<dbReference type="EMBL" id="SCKX01000001">
    <property type="protein sequence ID" value="RWZ78153.1"/>
    <property type="molecule type" value="Genomic_DNA"/>
</dbReference>
<dbReference type="Gene3D" id="1.10.3710.10">
    <property type="entry name" value="DNA polymerase III clamp loader subunits, C-terminal domain"/>
    <property type="match status" value="1"/>
</dbReference>
<evidence type="ECO:0000256" key="3">
    <source>
        <dbReference type="ARBA" id="ARBA00022705"/>
    </source>
</evidence>
<evidence type="ECO:0000256" key="1">
    <source>
        <dbReference type="ARBA" id="ARBA00002393"/>
    </source>
</evidence>
<dbReference type="AlphaFoldDB" id="A0A4Q0AGG0"/>
<comment type="similarity">
    <text evidence="2">Belongs to the AAA ATPase family. RarA/MGS1/WRNIP1 subfamily.</text>
</comment>
<evidence type="ECO:0000256" key="4">
    <source>
        <dbReference type="ARBA" id="ARBA00022741"/>
    </source>
</evidence>
<dbReference type="Pfam" id="PF05496">
    <property type="entry name" value="RuvB_N"/>
    <property type="match status" value="1"/>
</dbReference>
<dbReference type="Gene3D" id="1.20.272.10">
    <property type="match status" value="1"/>
</dbReference>
<evidence type="ECO:0000256" key="2">
    <source>
        <dbReference type="ARBA" id="ARBA00008959"/>
    </source>
</evidence>
<dbReference type="InterPro" id="IPR032423">
    <property type="entry name" value="AAA_assoc_2"/>
</dbReference>
<dbReference type="SMART" id="SM00382">
    <property type="entry name" value="AAA"/>
    <property type="match status" value="1"/>
</dbReference>
<evidence type="ECO:0000313" key="7">
    <source>
        <dbReference type="EMBL" id="RWZ78153.1"/>
    </source>
</evidence>
<name>A0A4Q0AGG0_9BACT</name>
<feature type="domain" description="AAA+ ATPase" evidence="6">
    <location>
        <begin position="39"/>
        <end position="156"/>
    </location>
</feature>
<evidence type="ECO:0000313" key="8">
    <source>
        <dbReference type="Proteomes" id="UP000289257"/>
    </source>
</evidence>
<dbReference type="InterPro" id="IPR051314">
    <property type="entry name" value="AAA_ATPase_RarA/MGS1/WRNIP1"/>
</dbReference>
<dbReference type="Proteomes" id="UP000289257">
    <property type="component" value="Unassembled WGS sequence"/>
</dbReference>
<dbReference type="SUPFAM" id="SSF52540">
    <property type="entry name" value="P-loop containing nucleoside triphosphate hydrolases"/>
    <property type="match status" value="1"/>
</dbReference>
<dbReference type="GO" id="GO:0000731">
    <property type="term" value="P:DNA synthesis involved in DNA repair"/>
    <property type="evidence" value="ECO:0007669"/>
    <property type="project" value="TreeGrafter"/>
</dbReference>
<dbReference type="Pfam" id="PF16193">
    <property type="entry name" value="AAA_assoc_2"/>
    <property type="match status" value="1"/>
</dbReference>
<keyword evidence="3" id="KW-0235">DNA replication</keyword>
<dbReference type="GO" id="GO:0003677">
    <property type="term" value="F:DNA binding"/>
    <property type="evidence" value="ECO:0007669"/>
    <property type="project" value="InterPro"/>
</dbReference>
<organism evidence="7 8">
    <name type="scientific">Candidatus Microsaccharimonas sossegonensis</name>
    <dbReference type="NCBI Taxonomy" id="2506948"/>
    <lineage>
        <taxon>Bacteria</taxon>
        <taxon>Candidatus Saccharimonadota</taxon>
        <taxon>Candidatus Saccharimonadia</taxon>
        <taxon>Candidatus Saccharimonadales</taxon>
        <taxon>Candidatus Saccharimonadaceae</taxon>
        <taxon>Candidatus Microsaccharimonas</taxon>
    </lineage>
</organism>
<sequence>MQRIPLAERMRPKTLDEVIGQTHLLGDHEILRQIIKNREPVSLILWGPPGSGKTTLARIIATEVKAEFVEISAVTSGKKDVERIVEHAKQNWNLQLRTILFVDEIHRFNKAQQDAFLPHVESGLITLIGATTENPSFEVITPLLSRSRVLVLEPLKKTEVISILKRALTLDKMTSRVDAKSLEYIAELSGGDARVALGNLELALSMMGMAKKITIETVKTAAQKRLPGYDKKGDMHYNVISAFIKSMRGSNVDATLYYLARMIDAGEDPKFIARRMVIFASEDIGLAGNGALGLALNAFQAVERIGMPESRYILFHVATALAKSEKSRQTTDAMGRASALAKQYSDAAVPLWLRNAPTKLMKDLDYSKDYRWQADFHSEKGFLPDEIKDRNIF</sequence>
<dbReference type="FunFam" id="3.40.50.300:FF:000137">
    <property type="entry name" value="Replication-associated recombination protein A"/>
    <property type="match status" value="1"/>
</dbReference>
<dbReference type="CDD" id="cd18139">
    <property type="entry name" value="HLD_clamp_RarA"/>
    <property type="match status" value="1"/>
</dbReference>
<dbReference type="Gene3D" id="1.10.8.60">
    <property type="match status" value="1"/>
</dbReference>
<dbReference type="GO" id="GO:0008047">
    <property type="term" value="F:enzyme activator activity"/>
    <property type="evidence" value="ECO:0007669"/>
    <property type="project" value="TreeGrafter"/>
</dbReference>